<keyword evidence="2" id="KW-1185">Reference proteome</keyword>
<reference evidence="1 2" key="1">
    <citation type="submission" date="2016-10" db="EMBL/GenBank/DDBJ databases">
        <authorList>
            <person name="de Groot N.N."/>
        </authorList>
    </citation>
    <scope>NUCLEOTIDE SEQUENCE [LARGE SCALE GENOMIC DNA]</scope>
    <source>
        <strain evidence="1 2">DSM 19886</strain>
    </source>
</reference>
<gene>
    <name evidence="1" type="ORF">SAMN04488514_10853</name>
</gene>
<dbReference type="EMBL" id="FNGV01000008">
    <property type="protein sequence ID" value="SDM37492.1"/>
    <property type="molecule type" value="Genomic_DNA"/>
</dbReference>
<protein>
    <submittedName>
        <fullName evidence="1">Uncharacterized protein</fullName>
    </submittedName>
</protein>
<name>A0A1G9SQ13_9FLAO</name>
<dbReference type="AlphaFoldDB" id="A0A1G9SQ13"/>
<organism evidence="1 2">
    <name type="scientific">Kriegella aquimaris</name>
    <dbReference type="NCBI Taxonomy" id="192904"/>
    <lineage>
        <taxon>Bacteria</taxon>
        <taxon>Pseudomonadati</taxon>
        <taxon>Bacteroidota</taxon>
        <taxon>Flavobacteriia</taxon>
        <taxon>Flavobacteriales</taxon>
        <taxon>Flavobacteriaceae</taxon>
        <taxon>Kriegella</taxon>
    </lineage>
</organism>
<dbReference type="STRING" id="192904.SAMN04488514_10853"/>
<evidence type="ECO:0000313" key="1">
    <source>
        <dbReference type="EMBL" id="SDM37492.1"/>
    </source>
</evidence>
<proteinExistence type="predicted"/>
<sequence>MRYVKMQCFLYVRRKGIGLQNSNQNFLLRVRNKKIHALASLNSGSYRSRPKISASDQVSSCGKNRTKFPLFKYKNKMHVVQLKTITNEKKKSEKKRIYKKF</sequence>
<accession>A0A1G9SQ13</accession>
<dbReference type="Proteomes" id="UP000199440">
    <property type="component" value="Unassembled WGS sequence"/>
</dbReference>
<evidence type="ECO:0000313" key="2">
    <source>
        <dbReference type="Proteomes" id="UP000199440"/>
    </source>
</evidence>